<protein>
    <submittedName>
        <fullName evidence="1">Uncharacterized protein</fullName>
    </submittedName>
</protein>
<accession>A0A0E9V9E7</accession>
<reference evidence="1" key="2">
    <citation type="journal article" date="2015" name="Fish Shellfish Immunol.">
        <title>Early steps in the European eel (Anguilla anguilla)-Vibrio vulnificus interaction in the gills: Role of the RtxA13 toxin.</title>
        <authorList>
            <person name="Callol A."/>
            <person name="Pajuelo D."/>
            <person name="Ebbesson L."/>
            <person name="Teles M."/>
            <person name="MacKenzie S."/>
            <person name="Amaro C."/>
        </authorList>
    </citation>
    <scope>NUCLEOTIDE SEQUENCE</scope>
</reference>
<organism evidence="1">
    <name type="scientific">Anguilla anguilla</name>
    <name type="common">European freshwater eel</name>
    <name type="synonym">Muraena anguilla</name>
    <dbReference type="NCBI Taxonomy" id="7936"/>
    <lineage>
        <taxon>Eukaryota</taxon>
        <taxon>Metazoa</taxon>
        <taxon>Chordata</taxon>
        <taxon>Craniata</taxon>
        <taxon>Vertebrata</taxon>
        <taxon>Euteleostomi</taxon>
        <taxon>Actinopterygii</taxon>
        <taxon>Neopterygii</taxon>
        <taxon>Teleostei</taxon>
        <taxon>Anguilliformes</taxon>
        <taxon>Anguillidae</taxon>
        <taxon>Anguilla</taxon>
    </lineage>
</organism>
<proteinExistence type="predicted"/>
<dbReference type="EMBL" id="GBXM01034754">
    <property type="protein sequence ID" value="JAH73823.1"/>
    <property type="molecule type" value="Transcribed_RNA"/>
</dbReference>
<sequence length="21" mass="2522">MLTVIVIPINDLDYLNWFQTL</sequence>
<name>A0A0E9V9E7_ANGAN</name>
<reference evidence="1" key="1">
    <citation type="submission" date="2014-11" db="EMBL/GenBank/DDBJ databases">
        <authorList>
            <person name="Amaro Gonzalez C."/>
        </authorList>
    </citation>
    <scope>NUCLEOTIDE SEQUENCE</scope>
</reference>
<evidence type="ECO:0000313" key="1">
    <source>
        <dbReference type="EMBL" id="JAH73823.1"/>
    </source>
</evidence>
<dbReference type="AlphaFoldDB" id="A0A0E9V9E7"/>